<sequence length="208" mass="24488">MEVDDREIARLWKVSRTVYQMLNDRGFLVGQSELTMDLDTFRERYARGGKVDRNSLVFLVKRRDDPTDQILAFFPEETSLGVGPIRKYCERMVSQLVSRCLIIYPKNLTPAAVKAIDQVREKYHIEFFHESELLVNITHHRLVPQHKILTAEEKRTLLQRYRLKETQLPRIQHSDPVARYYGLKRGQVVMISRASETAGRYITYRVCM</sequence>
<dbReference type="HAMAP" id="MF_00025">
    <property type="entry name" value="RNApol_Rpo5_RPB5"/>
    <property type="match status" value="1"/>
</dbReference>
<gene>
    <name evidence="8" type="primary">RPB5_2</name>
    <name evidence="9" type="synonym">RPB5_1</name>
    <name evidence="9" type="ORF">IWQ60_001155</name>
    <name evidence="8" type="ORF">IWQ60_006343</name>
</gene>
<dbReference type="GO" id="GO:0003899">
    <property type="term" value="F:DNA-directed RNA polymerase activity"/>
    <property type="evidence" value="ECO:0007669"/>
    <property type="project" value="InterPro"/>
</dbReference>
<evidence type="ECO:0000313" key="9">
    <source>
        <dbReference type="EMBL" id="KAJ1929474.1"/>
    </source>
</evidence>
<evidence type="ECO:0000256" key="3">
    <source>
        <dbReference type="ARBA" id="ARBA00023163"/>
    </source>
</evidence>
<dbReference type="FunFam" id="3.40.1340.10:FF:000001">
    <property type="entry name" value="DNA-directed RNA polymerases I, II, and III subunit RPABC1"/>
    <property type="match status" value="1"/>
</dbReference>
<dbReference type="InterPro" id="IPR035913">
    <property type="entry name" value="RPB5-like_sf"/>
</dbReference>
<dbReference type="SUPFAM" id="SSF53036">
    <property type="entry name" value="Eukaryotic RPB5 N-terminal domain"/>
    <property type="match status" value="1"/>
</dbReference>
<organism evidence="8 10">
    <name type="scientific">Tieghemiomyces parasiticus</name>
    <dbReference type="NCBI Taxonomy" id="78921"/>
    <lineage>
        <taxon>Eukaryota</taxon>
        <taxon>Fungi</taxon>
        <taxon>Fungi incertae sedis</taxon>
        <taxon>Zoopagomycota</taxon>
        <taxon>Kickxellomycotina</taxon>
        <taxon>Dimargaritomycetes</taxon>
        <taxon>Dimargaritales</taxon>
        <taxon>Dimargaritaceae</taxon>
        <taxon>Tieghemiomyces</taxon>
    </lineage>
</organism>
<evidence type="ECO:0000313" key="10">
    <source>
        <dbReference type="Proteomes" id="UP001150569"/>
    </source>
</evidence>
<dbReference type="PIRSF" id="PIRSF000747">
    <property type="entry name" value="RPB5"/>
    <property type="match status" value="1"/>
</dbReference>
<evidence type="ECO:0000256" key="5">
    <source>
        <dbReference type="ARBA" id="ARBA00025765"/>
    </source>
</evidence>
<evidence type="ECO:0000256" key="2">
    <source>
        <dbReference type="ARBA" id="ARBA00020809"/>
    </source>
</evidence>
<dbReference type="EMBL" id="JANBPT010000034">
    <property type="protein sequence ID" value="KAJ1929474.1"/>
    <property type="molecule type" value="Genomic_DNA"/>
</dbReference>
<keyword evidence="4" id="KW-0539">Nucleus</keyword>
<dbReference type="InterPro" id="IPR005571">
    <property type="entry name" value="RNA_pol_Rpb5_N"/>
</dbReference>
<dbReference type="AlphaFoldDB" id="A0A9W8AA35"/>
<evidence type="ECO:0000256" key="1">
    <source>
        <dbReference type="ARBA" id="ARBA00004123"/>
    </source>
</evidence>
<protein>
    <recommendedName>
        <fullName evidence="2">DNA-directed RNA polymerases I, II, and III subunit RPABC1</fullName>
    </recommendedName>
</protein>
<keyword evidence="3" id="KW-0804">Transcription</keyword>
<dbReference type="GO" id="GO:0005665">
    <property type="term" value="C:RNA polymerase II, core complex"/>
    <property type="evidence" value="ECO:0007669"/>
    <property type="project" value="TreeGrafter"/>
</dbReference>
<dbReference type="NCBIfam" id="NF007129">
    <property type="entry name" value="PRK09570.1"/>
    <property type="match status" value="1"/>
</dbReference>
<dbReference type="PANTHER" id="PTHR10535:SF0">
    <property type="entry name" value="DNA-DIRECTED RNA POLYMERASES I, II, AND III SUBUNIT RPABC1"/>
    <property type="match status" value="1"/>
</dbReference>
<reference evidence="8" key="1">
    <citation type="submission" date="2022-07" db="EMBL/GenBank/DDBJ databases">
        <title>Phylogenomic reconstructions and comparative analyses of Kickxellomycotina fungi.</title>
        <authorList>
            <person name="Reynolds N.K."/>
            <person name="Stajich J.E."/>
            <person name="Barry K."/>
            <person name="Grigoriev I.V."/>
            <person name="Crous P."/>
            <person name="Smith M.E."/>
        </authorList>
    </citation>
    <scope>NUCLEOTIDE SEQUENCE</scope>
    <source>
        <strain evidence="8">RSA 861</strain>
    </source>
</reference>
<name>A0A9W8AA35_9FUNG</name>
<dbReference type="Proteomes" id="UP001150569">
    <property type="component" value="Unassembled WGS sequence"/>
</dbReference>
<comment type="similarity">
    <text evidence="5">Belongs to the archaeal Rpo5/eukaryotic RPB5 RNA polymerase subunit family.</text>
</comment>
<dbReference type="GO" id="GO:0003677">
    <property type="term" value="F:DNA binding"/>
    <property type="evidence" value="ECO:0007669"/>
    <property type="project" value="InterPro"/>
</dbReference>
<feature type="domain" description="RNA polymerase Rpb5 N-terminal" evidence="7">
    <location>
        <begin position="5"/>
        <end position="92"/>
    </location>
</feature>
<evidence type="ECO:0000259" key="6">
    <source>
        <dbReference type="Pfam" id="PF01191"/>
    </source>
</evidence>
<dbReference type="Gene3D" id="3.90.940.20">
    <property type="entry name" value="RPB5-like RNA polymerase subunit"/>
    <property type="match status" value="1"/>
</dbReference>
<dbReference type="FunFam" id="3.90.940.20:FF:000001">
    <property type="entry name" value="DNA-directed RNA polymerases I, II, and III subunit RPABC1"/>
    <property type="match status" value="1"/>
</dbReference>
<accession>A0A9W8AA35</accession>
<evidence type="ECO:0000256" key="4">
    <source>
        <dbReference type="ARBA" id="ARBA00023242"/>
    </source>
</evidence>
<dbReference type="OrthoDB" id="248779at2759"/>
<evidence type="ECO:0000259" key="7">
    <source>
        <dbReference type="Pfam" id="PF03871"/>
    </source>
</evidence>
<evidence type="ECO:0000313" key="8">
    <source>
        <dbReference type="EMBL" id="KAJ1922721.1"/>
    </source>
</evidence>
<keyword evidence="8" id="KW-0240">DNA-directed RNA polymerase</keyword>
<dbReference type="GO" id="GO:0006362">
    <property type="term" value="P:transcription elongation by RNA polymerase I"/>
    <property type="evidence" value="ECO:0007669"/>
    <property type="project" value="TreeGrafter"/>
</dbReference>
<dbReference type="InterPro" id="IPR000783">
    <property type="entry name" value="RNA_pol_subH/Rpb5_C"/>
</dbReference>
<proteinExistence type="inferred from homology"/>
<dbReference type="Pfam" id="PF01191">
    <property type="entry name" value="RNA_pol_Rpb5_C"/>
    <property type="match status" value="1"/>
</dbReference>
<dbReference type="GO" id="GO:0006366">
    <property type="term" value="P:transcription by RNA polymerase II"/>
    <property type="evidence" value="ECO:0007669"/>
    <property type="project" value="TreeGrafter"/>
</dbReference>
<comment type="caution">
    <text evidence="8">The sequence shown here is derived from an EMBL/GenBank/DDBJ whole genome shotgun (WGS) entry which is preliminary data.</text>
</comment>
<dbReference type="Gene3D" id="3.40.1340.10">
    <property type="entry name" value="RNA polymerase, Rpb5, N-terminal domain"/>
    <property type="match status" value="1"/>
</dbReference>
<feature type="domain" description="RNA polymerase subunit H/Rpb5 C-terminal" evidence="6">
    <location>
        <begin position="135"/>
        <end position="207"/>
    </location>
</feature>
<dbReference type="SUPFAM" id="SSF55287">
    <property type="entry name" value="RPB5-like RNA polymerase subunit"/>
    <property type="match status" value="1"/>
</dbReference>
<dbReference type="EMBL" id="JANBPT010000377">
    <property type="protein sequence ID" value="KAJ1922721.1"/>
    <property type="molecule type" value="Genomic_DNA"/>
</dbReference>
<dbReference type="GO" id="GO:0042797">
    <property type="term" value="P:tRNA transcription by RNA polymerase III"/>
    <property type="evidence" value="ECO:0007669"/>
    <property type="project" value="TreeGrafter"/>
</dbReference>
<comment type="subcellular location">
    <subcellularLocation>
        <location evidence="1">Nucleus</location>
    </subcellularLocation>
</comment>
<dbReference type="Pfam" id="PF03871">
    <property type="entry name" value="RNA_pol_Rpb5_N"/>
    <property type="match status" value="1"/>
</dbReference>
<dbReference type="InterPro" id="IPR036710">
    <property type="entry name" value="RNA_pol_Rpb5_N_sf"/>
</dbReference>
<dbReference type="PANTHER" id="PTHR10535">
    <property type="entry name" value="DNA-DIRECTED RNA POLYMERASES I, II, AND III SUBUNIT RPABC1"/>
    <property type="match status" value="1"/>
</dbReference>
<dbReference type="InterPro" id="IPR014381">
    <property type="entry name" value="Arch_Rpo5/euc_Rpb5"/>
</dbReference>
<dbReference type="GO" id="GO:0005666">
    <property type="term" value="C:RNA polymerase III complex"/>
    <property type="evidence" value="ECO:0007669"/>
    <property type="project" value="TreeGrafter"/>
</dbReference>
<dbReference type="GO" id="GO:0005736">
    <property type="term" value="C:RNA polymerase I complex"/>
    <property type="evidence" value="ECO:0007669"/>
    <property type="project" value="TreeGrafter"/>
</dbReference>
<keyword evidence="10" id="KW-1185">Reference proteome</keyword>